<evidence type="ECO:0000313" key="3">
    <source>
        <dbReference type="Proteomes" id="UP000595278"/>
    </source>
</evidence>
<sequence>MLTILSIIIALGIVLGLKDFLRPHNKKYSRKNKWNPPVREQSNQRSSSYLDISDPRDQLKIVSDEKIAFSAQKIMGRQEYRVFNVIEKGVIKEFKYYRVFAQVSLGEILSSETRYAYRCINTKRVDILIIDGAGNPILAVEYQGEGHYQSSAALRDAIKKEALRKAGVGYVEITPDHTNDDIKYIVRRAIESKMTNNKVIEIPVAEQSIHVVK</sequence>
<dbReference type="EMBL" id="CP067393">
    <property type="protein sequence ID" value="QQP85031.1"/>
    <property type="molecule type" value="Genomic_DNA"/>
</dbReference>
<dbReference type="Proteomes" id="UP000595278">
    <property type="component" value="Chromosome"/>
</dbReference>
<dbReference type="KEGG" id="eaz:JHT90_11630"/>
<organism evidence="2 3">
    <name type="scientific">Entomomonas asaccharolytica</name>
    <dbReference type="NCBI Taxonomy" id="2785331"/>
    <lineage>
        <taxon>Bacteria</taxon>
        <taxon>Pseudomonadati</taxon>
        <taxon>Pseudomonadota</taxon>
        <taxon>Gammaproteobacteria</taxon>
        <taxon>Pseudomonadales</taxon>
        <taxon>Pseudomonadaceae</taxon>
        <taxon>Entomomonas</taxon>
    </lineage>
</organism>
<dbReference type="AlphaFoldDB" id="A0A974NDY8"/>
<dbReference type="InterPro" id="IPR024402">
    <property type="entry name" value="DUF2726"/>
</dbReference>
<dbReference type="Pfam" id="PF10881">
    <property type="entry name" value="DUF2726"/>
    <property type="match status" value="1"/>
</dbReference>
<keyword evidence="3" id="KW-1185">Reference proteome</keyword>
<evidence type="ECO:0000259" key="1">
    <source>
        <dbReference type="Pfam" id="PF10881"/>
    </source>
</evidence>
<proteinExistence type="predicted"/>
<gene>
    <name evidence="2" type="ORF">JHT90_11630</name>
</gene>
<feature type="domain" description="DUF2726" evidence="1">
    <location>
        <begin position="72"/>
        <end position="182"/>
    </location>
</feature>
<accession>A0A974NDY8</accession>
<reference evidence="2 3" key="1">
    <citation type="submission" date="2021-01" db="EMBL/GenBank/DDBJ databases">
        <title>Entomomonas sp. F2A isolated from a house cricket (Acheta domesticus).</title>
        <authorList>
            <person name="Spergser J."/>
            <person name="Busse H.-J."/>
        </authorList>
    </citation>
    <scope>NUCLEOTIDE SEQUENCE [LARGE SCALE GENOMIC DNA]</scope>
    <source>
        <strain evidence="2 3">F2A</strain>
    </source>
</reference>
<evidence type="ECO:0000313" key="2">
    <source>
        <dbReference type="EMBL" id="QQP85031.1"/>
    </source>
</evidence>
<name>A0A974NDY8_9GAMM</name>
<protein>
    <submittedName>
        <fullName evidence="2">DUF2726 domain-containing protein</fullName>
    </submittedName>
</protein>
<dbReference type="RefSeq" id="WP_201091121.1">
    <property type="nucleotide sequence ID" value="NZ_CP067393.1"/>
</dbReference>